<proteinExistence type="predicted"/>
<dbReference type="WBParaSite" id="RSKR_0000144100.1">
    <property type="protein sequence ID" value="RSKR_0000144100.1"/>
    <property type="gene ID" value="RSKR_0000144100"/>
</dbReference>
<dbReference type="Proteomes" id="UP000095286">
    <property type="component" value="Unplaced"/>
</dbReference>
<evidence type="ECO:0000313" key="2">
    <source>
        <dbReference type="WBParaSite" id="RSKR_0000144100.1"/>
    </source>
</evidence>
<evidence type="ECO:0000313" key="1">
    <source>
        <dbReference type="Proteomes" id="UP000095286"/>
    </source>
</evidence>
<protein>
    <submittedName>
        <fullName evidence="2">TIL domain-containing protein</fullName>
    </submittedName>
</protein>
<organism evidence="1 2">
    <name type="scientific">Rhabditophanes sp. KR3021</name>
    <dbReference type="NCBI Taxonomy" id="114890"/>
    <lineage>
        <taxon>Eukaryota</taxon>
        <taxon>Metazoa</taxon>
        <taxon>Ecdysozoa</taxon>
        <taxon>Nematoda</taxon>
        <taxon>Chromadorea</taxon>
        <taxon>Rhabditida</taxon>
        <taxon>Tylenchina</taxon>
        <taxon>Panagrolaimomorpha</taxon>
        <taxon>Strongyloidoidea</taxon>
        <taxon>Alloionematidae</taxon>
        <taxon>Rhabditophanes</taxon>
    </lineage>
</organism>
<reference evidence="2" key="1">
    <citation type="submission" date="2016-11" db="UniProtKB">
        <authorList>
            <consortium name="WormBaseParasite"/>
        </authorList>
    </citation>
    <scope>IDENTIFICATION</scope>
    <source>
        <strain evidence="2">KR3021</strain>
    </source>
</reference>
<accession>A0AC35TJT0</accession>
<sequence length="114" mass="13331">MFSQTLFPLLMVLTFATVFVTPLINIDIEKWLRDQNSKFENNCQNNEVWRECAKNTEPTCPNQNPMVDNNCGQPRCQCKDGHFRDLNNKCVSKKNCPDDTANRVWTYLLNRDNN</sequence>
<name>A0AC35TJT0_9BILA</name>